<accession>A0A7Z6ZT75</accession>
<proteinExistence type="predicted"/>
<dbReference type="PANTHER" id="PTHR34606:SF15">
    <property type="entry name" value="BON DOMAIN-CONTAINING PROTEIN"/>
    <property type="match status" value="1"/>
</dbReference>
<feature type="chain" id="PRO_5031082280" evidence="1">
    <location>
        <begin position="26"/>
        <end position="277"/>
    </location>
</feature>
<dbReference type="AlphaFoldDB" id="A0A7Z6ZT75"/>
<dbReference type="InterPro" id="IPR051686">
    <property type="entry name" value="Lipoprotein_DolP"/>
</dbReference>
<keyword evidence="1" id="KW-0732">Signal</keyword>
<gene>
    <name evidence="3" type="ORF">CWE22_01700</name>
</gene>
<dbReference type="SMART" id="SM00749">
    <property type="entry name" value="BON"/>
    <property type="match status" value="3"/>
</dbReference>
<feature type="domain" description="BON" evidence="2">
    <location>
        <begin position="122"/>
        <end position="190"/>
    </location>
</feature>
<feature type="domain" description="BON" evidence="2">
    <location>
        <begin position="210"/>
        <end position="277"/>
    </location>
</feature>
<protein>
    <submittedName>
        <fullName evidence="3">Transporter</fullName>
    </submittedName>
</protein>
<evidence type="ECO:0000313" key="4">
    <source>
        <dbReference type="Proteomes" id="UP000287766"/>
    </source>
</evidence>
<dbReference type="InterPro" id="IPR007055">
    <property type="entry name" value="BON_dom"/>
</dbReference>
<dbReference type="Proteomes" id="UP000287766">
    <property type="component" value="Unassembled WGS sequence"/>
</dbReference>
<dbReference type="PANTHER" id="PTHR34606">
    <property type="entry name" value="BON DOMAIN-CONTAINING PROTEIN"/>
    <property type="match status" value="1"/>
</dbReference>
<evidence type="ECO:0000259" key="2">
    <source>
        <dbReference type="PROSITE" id="PS50914"/>
    </source>
</evidence>
<feature type="signal peptide" evidence="1">
    <location>
        <begin position="1"/>
        <end position="25"/>
    </location>
</feature>
<evidence type="ECO:0000256" key="1">
    <source>
        <dbReference type="SAM" id="SignalP"/>
    </source>
</evidence>
<feature type="domain" description="BON" evidence="2">
    <location>
        <begin position="36"/>
        <end position="104"/>
    </location>
</feature>
<dbReference type="InterPro" id="IPR014004">
    <property type="entry name" value="Transpt-assoc_nodulatn_dom_bac"/>
</dbReference>
<dbReference type="EMBL" id="PIPR01000001">
    <property type="protein sequence ID" value="RUO40939.1"/>
    <property type="molecule type" value="Genomic_DNA"/>
</dbReference>
<dbReference type="Gene3D" id="3.30.1340.30">
    <property type="match status" value="3"/>
</dbReference>
<keyword evidence="4" id="KW-1185">Reference proteome</keyword>
<dbReference type="Pfam" id="PF04972">
    <property type="entry name" value="BON"/>
    <property type="match status" value="3"/>
</dbReference>
<comment type="caution">
    <text evidence="3">The sequence shown here is derived from an EMBL/GenBank/DDBJ whole genome shotgun (WGS) entry which is preliminary data.</text>
</comment>
<sequence>MRTLTTNVLVSSAIALALGFSNVQASDKITLEESLMNARQEAQISTTYALSPYLQTHGLQVSVLDGKAILTGNVSDEIHKELAGAIADGVDGVDSVDNRIVVDRNYQRPSSNDVRDYADVVSDAEINAAIKSKLLWSKHSDGMDMVVVTENGHVELTGNVATQQMKQLAQKLALDTQGVRSVRNELQVSEKTMTGHAYGKDKTADNTMIEDSWITTKVKSSLLYSRNVSGFDIGVKTNKGVVTLDGLVSSGIEKALAIELAEHVRGVNSVEAKGLVF</sequence>
<dbReference type="PROSITE" id="PS50914">
    <property type="entry name" value="BON"/>
    <property type="match status" value="3"/>
</dbReference>
<dbReference type="RefSeq" id="WP_169929674.1">
    <property type="nucleotide sequence ID" value="NZ_PIPR01000001.1"/>
</dbReference>
<organism evidence="3 4">
    <name type="scientific">Pseudidiomarina aestuarii</name>
    <dbReference type="NCBI Taxonomy" id="624146"/>
    <lineage>
        <taxon>Bacteria</taxon>
        <taxon>Pseudomonadati</taxon>
        <taxon>Pseudomonadota</taxon>
        <taxon>Gammaproteobacteria</taxon>
        <taxon>Alteromonadales</taxon>
        <taxon>Idiomarinaceae</taxon>
        <taxon>Pseudidiomarina</taxon>
    </lineage>
</organism>
<name>A0A7Z6ZT75_9GAMM</name>
<reference evidence="4" key="1">
    <citation type="journal article" date="2018" name="Front. Microbiol.">
        <title>Genome-Based Analysis Reveals the Taxonomy and Diversity of the Family Idiomarinaceae.</title>
        <authorList>
            <person name="Liu Y."/>
            <person name="Lai Q."/>
            <person name="Shao Z."/>
        </authorList>
    </citation>
    <scope>NUCLEOTIDE SEQUENCE [LARGE SCALE GENOMIC DNA]</scope>
    <source>
        <strain evidence="4">KYW314</strain>
    </source>
</reference>
<evidence type="ECO:0000313" key="3">
    <source>
        <dbReference type="EMBL" id="RUO40939.1"/>
    </source>
</evidence>